<evidence type="ECO:0008006" key="8">
    <source>
        <dbReference type="Google" id="ProtNLM"/>
    </source>
</evidence>
<dbReference type="SUPFAM" id="SSF57667">
    <property type="entry name" value="beta-beta-alpha zinc fingers"/>
    <property type="match status" value="1"/>
</dbReference>
<evidence type="ECO:0000256" key="4">
    <source>
        <dbReference type="ARBA" id="ARBA00022833"/>
    </source>
</evidence>
<dbReference type="GO" id="GO:0005634">
    <property type="term" value="C:nucleus"/>
    <property type="evidence" value="ECO:0007669"/>
    <property type="project" value="TreeGrafter"/>
</dbReference>
<gene>
    <name evidence="6" type="ORF">FOMPIDRAFT_1057253</name>
</gene>
<dbReference type="GO" id="GO:0008270">
    <property type="term" value="F:zinc ion binding"/>
    <property type="evidence" value="ECO:0007669"/>
    <property type="project" value="UniProtKB-KW"/>
</dbReference>
<organism evidence="6 7">
    <name type="scientific">Fomitopsis schrenkii</name>
    <name type="common">Brown rot fungus</name>
    <dbReference type="NCBI Taxonomy" id="2126942"/>
    <lineage>
        <taxon>Eukaryota</taxon>
        <taxon>Fungi</taxon>
        <taxon>Dikarya</taxon>
        <taxon>Basidiomycota</taxon>
        <taxon>Agaricomycotina</taxon>
        <taxon>Agaricomycetes</taxon>
        <taxon>Polyporales</taxon>
        <taxon>Fomitopsis</taxon>
    </lineage>
</organism>
<feature type="region of interest" description="Disordered" evidence="5">
    <location>
        <begin position="113"/>
        <end position="136"/>
    </location>
</feature>
<keyword evidence="1" id="KW-0479">Metal-binding</keyword>
<name>S8G5K7_FOMSC</name>
<dbReference type="InParanoid" id="S8G5K7"/>
<dbReference type="PANTHER" id="PTHR23057">
    <property type="entry name" value="JUXTAPOSED WITH ANOTHER ZINC FINGER PROTEIN 1"/>
    <property type="match status" value="1"/>
</dbReference>
<keyword evidence="7" id="KW-1185">Reference proteome</keyword>
<dbReference type="EMBL" id="KE504123">
    <property type="protein sequence ID" value="EPT05505.1"/>
    <property type="molecule type" value="Genomic_DNA"/>
</dbReference>
<evidence type="ECO:0000256" key="1">
    <source>
        <dbReference type="ARBA" id="ARBA00022723"/>
    </source>
</evidence>
<evidence type="ECO:0000313" key="6">
    <source>
        <dbReference type="EMBL" id="EPT05505.1"/>
    </source>
</evidence>
<dbReference type="AlphaFoldDB" id="S8G5K7"/>
<evidence type="ECO:0000256" key="2">
    <source>
        <dbReference type="ARBA" id="ARBA00022737"/>
    </source>
</evidence>
<evidence type="ECO:0000256" key="3">
    <source>
        <dbReference type="ARBA" id="ARBA00022771"/>
    </source>
</evidence>
<evidence type="ECO:0000256" key="5">
    <source>
        <dbReference type="SAM" id="MobiDB-lite"/>
    </source>
</evidence>
<keyword evidence="3" id="KW-0863">Zinc-finger</keyword>
<reference evidence="6 7" key="1">
    <citation type="journal article" date="2012" name="Science">
        <title>The Paleozoic origin of enzymatic lignin decomposition reconstructed from 31 fungal genomes.</title>
        <authorList>
            <person name="Floudas D."/>
            <person name="Binder M."/>
            <person name="Riley R."/>
            <person name="Barry K."/>
            <person name="Blanchette R.A."/>
            <person name="Henrissat B."/>
            <person name="Martinez A.T."/>
            <person name="Otillar R."/>
            <person name="Spatafora J.W."/>
            <person name="Yadav J.S."/>
            <person name="Aerts A."/>
            <person name="Benoit I."/>
            <person name="Boyd A."/>
            <person name="Carlson A."/>
            <person name="Copeland A."/>
            <person name="Coutinho P.M."/>
            <person name="de Vries R.P."/>
            <person name="Ferreira P."/>
            <person name="Findley K."/>
            <person name="Foster B."/>
            <person name="Gaskell J."/>
            <person name="Glotzer D."/>
            <person name="Gorecki P."/>
            <person name="Heitman J."/>
            <person name="Hesse C."/>
            <person name="Hori C."/>
            <person name="Igarashi K."/>
            <person name="Jurgens J.A."/>
            <person name="Kallen N."/>
            <person name="Kersten P."/>
            <person name="Kohler A."/>
            <person name="Kuees U."/>
            <person name="Kumar T.K.A."/>
            <person name="Kuo A."/>
            <person name="LaButti K."/>
            <person name="Larrondo L.F."/>
            <person name="Lindquist E."/>
            <person name="Ling A."/>
            <person name="Lombard V."/>
            <person name="Lucas S."/>
            <person name="Lundell T."/>
            <person name="Martin R."/>
            <person name="McLaughlin D.J."/>
            <person name="Morgenstern I."/>
            <person name="Morin E."/>
            <person name="Murat C."/>
            <person name="Nagy L.G."/>
            <person name="Nolan M."/>
            <person name="Ohm R.A."/>
            <person name="Patyshakuliyeva A."/>
            <person name="Rokas A."/>
            <person name="Ruiz-Duenas F.J."/>
            <person name="Sabat G."/>
            <person name="Salamov A."/>
            <person name="Samejima M."/>
            <person name="Schmutz J."/>
            <person name="Slot J.C."/>
            <person name="St John F."/>
            <person name="Stenlid J."/>
            <person name="Sun H."/>
            <person name="Sun S."/>
            <person name="Syed K."/>
            <person name="Tsang A."/>
            <person name="Wiebenga A."/>
            <person name="Young D."/>
            <person name="Pisabarro A."/>
            <person name="Eastwood D.C."/>
            <person name="Martin F."/>
            <person name="Cullen D."/>
            <person name="Grigoriev I.V."/>
            <person name="Hibbett D.S."/>
        </authorList>
    </citation>
    <scope>NUCLEOTIDE SEQUENCE</scope>
    <source>
        <strain evidence="7">FP-58527</strain>
    </source>
</reference>
<keyword evidence="2" id="KW-0677">Repeat</keyword>
<dbReference type="Proteomes" id="UP000015241">
    <property type="component" value="Unassembled WGS sequence"/>
</dbReference>
<dbReference type="OrthoDB" id="3269380at2759"/>
<feature type="compositionally biased region" description="Low complexity" evidence="5">
    <location>
        <begin position="115"/>
        <end position="126"/>
    </location>
</feature>
<feature type="compositionally biased region" description="Low complexity" evidence="5">
    <location>
        <begin position="172"/>
        <end position="194"/>
    </location>
</feature>
<dbReference type="InterPro" id="IPR036236">
    <property type="entry name" value="Znf_C2H2_sf"/>
</dbReference>
<sequence>MAQLSWNDIFDFSSLDDPSPSSPPAFDPTLHDKCSDFACCGLSLPDLHALVDHFEENHVLIVGHNGQLSSSPLVVSYPQPDPPAECSTLLGFSPYTRAHGHLHPRADLFDHDFSDATSSDTASHSSGSTFPSPNPSEPICLPPSLFSVYPPLPPDVLPECAPLERTRERQSATKPAPAPARAKASKAKAQLLHPHPQPHLPPAETQRKRRSREREKAYKCPRPGCSKAYLNPNGLKYHLEKGTCTIVMQADSGAETPA</sequence>
<dbReference type="eggNOG" id="ENOG502SVP0">
    <property type="taxonomic scope" value="Eukaryota"/>
</dbReference>
<dbReference type="PANTHER" id="PTHR23057:SF0">
    <property type="entry name" value="JUXTAPOSED WITH ANOTHER ZINC FINGER PROTEIN 1"/>
    <property type="match status" value="1"/>
</dbReference>
<accession>S8G5K7</accession>
<dbReference type="Gene3D" id="3.30.160.60">
    <property type="entry name" value="Classic Zinc Finger"/>
    <property type="match status" value="1"/>
</dbReference>
<protein>
    <recommendedName>
        <fullName evidence="8">C2H2-type domain-containing protein</fullName>
    </recommendedName>
</protein>
<proteinExistence type="predicted"/>
<keyword evidence="4" id="KW-0862">Zinc</keyword>
<dbReference type="HOGENOM" id="CLU_866375_0_0_1"/>
<evidence type="ECO:0000313" key="7">
    <source>
        <dbReference type="Proteomes" id="UP000015241"/>
    </source>
</evidence>
<feature type="region of interest" description="Disordered" evidence="5">
    <location>
        <begin position="165"/>
        <end position="218"/>
    </location>
</feature>
<dbReference type="InterPro" id="IPR051580">
    <property type="entry name" value="ZnF-Chromatin_assoc"/>
</dbReference>
<dbReference type="STRING" id="743788.S8G5K7"/>